<reference evidence="1 2" key="1">
    <citation type="submission" date="2018-03" db="EMBL/GenBank/DDBJ databases">
        <title>Draft genome of Deinococcus sp. OD32.</title>
        <authorList>
            <person name="Wang X.-P."/>
            <person name="Du Z.-J."/>
        </authorList>
    </citation>
    <scope>NUCLEOTIDE SEQUENCE [LARGE SCALE GENOMIC DNA]</scope>
    <source>
        <strain evidence="1 2">OD32</strain>
    </source>
</reference>
<protein>
    <submittedName>
        <fullName evidence="1">Uncharacterized protein</fullName>
    </submittedName>
</protein>
<gene>
    <name evidence="1" type="ORF">C8263_17710</name>
</gene>
<proteinExistence type="predicted"/>
<dbReference type="OrthoDB" id="68045at2"/>
<sequence>MGAWAWDSAWRLSTPAALLAVQEFPHQALPLAIIDPVLRRDEPAPGDDFVEQRLKTADRDYVIVQLLEHLDNLDEARSEMRRSRAIPGLVTISEYALHVPAGGLPALFGLSAQPTTLFISREARQALAAAGLAGPVYLPLAGYQNGTGDETDVPVPAPTVPEGA</sequence>
<dbReference type="EMBL" id="PYSV01000030">
    <property type="protein sequence ID" value="PTA66472.1"/>
    <property type="molecule type" value="Genomic_DNA"/>
</dbReference>
<evidence type="ECO:0000313" key="1">
    <source>
        <dbReference type="EMBL" id="PTA66472.1"/>
    </source>
</evidence>
<dbReference type="RefSeq" id="WP_107139461.1">
    <property type="nucleotide sequence ID" value="NZ_PYSV01000030.1"/>
</dbReference>
<accession>A0A2T3W3M1</accession>
<comment type="caution">
    <text evidence="1">The sequence shown here is derived from an EMBL/GenBank/DDBJ whole genome shotgun (WGS) entry which is preliminary data.</text>
</comment>
<evidence type="ECO:0000313" key="2">
    <source>
        <dbReference type="Proteomes" id="UP000240317"/>
    </source>
</evidence>
<organism evidence="1 2">
    <name type="scientific">Deinococcus arcticus</name>
    <dbReference type="NCBI Taxonomy" id="2136176"/>
    <lineage>
        <taxon>Bacteria</taxon>
        <taxon>Thermotogati</taxon>
        <taxon>Deinococcota</taxon>
        <taxon>Deinococci</taxon>
        <taxon>Deinococcales</taxon>
        <taxon>Deinococcaceae</taxon>
        <taxon>Deinococcus</taxon>
    </lineage>
</organism>
<name>A0A2T3W3M1_9DEIO</name>
<keyword evidence="2" id="KW-1185">Reference proteome</keyword>
<dbReference type="Proteomes" id="UP000240317">
    <property type="component" value="Unassembled WGS sequence"/>
</dbReference>
<dbReference type="AlphaFoldDB" id="A0A2T3W3M1"/>